<dbReference type="Pfam" id="PF20126">
    <property type="entry name" value="TumE"/>
    <property type="match status" value="1"/>
</dbReference>
<dbReference type="InterPro" id="IPR045397">
    <property type="entry name" value="TumE-like"/>
</dbReference>
<name>A0A1F5ZQD6_9BACT</name>
<accession>A0A1F5ZQD6</accession>
<protein>
    <submittedName>
        <fullName evidence="1">Uncharacterized protein</fullName>
    </submittedName>
</protein>
<comment type="caution">
    <text evidence="1">The sequence shown here is derived from an EMBL/GenBank/DDBJ whole genome shotgun (WGS) entry which is preliminary data.</text>
</comment>
<gene>
    <name evidence="1" type="ORF">A2773_03445</name>
</gene>
<sequence length="118" mass="14069">MIELEEIDVLARDIFGENFSSLRQVNETTIRINLHKESFLDIFQSVRDQKKFAFHLKIVDGRVFRLDSRPEKKYQKLKSFPWHLHQGSENRVVSSPFSTIKRVALKQFFVYANKKYYG</sequence>
<evidence type="ECO:0000313" key="2">
    <source>
        <dbReference type="Proteomes" id="UP000177383"/>
    </source>
</evidence>
<dbReference type="STRING" id="1798375.A2773_03445"/>
<reference evidence="1 2" key="1">
    <citation type="journal article" date="2016" name="Nat. Commun.">
        <title>Thousands of microbial genomes shed light on interconnected biogeochemical processes in an aquifer system.</title>
        <authorList>
            <person name="Anantharaman K."/>
            <person name="Brown C.T."/>
            <person name="Hug L.A."/>
            <person name="Sharon I."/>
            <person name="Castelle C.J."/>
            <person name="Probst A.J."/>
            <person name="Thomas B.C."/>
            <person name="Singh A."/>
            <person name="Wilkins M.J."/>
            <person name="Karaoz U."/>
            <person name="Brodie E.L."/>
            <person name="Williams K.H."/>
            <person name="Hubbard S.S."/>
            <person name="Banfield J.F."/>
        </authorList>
    </citation>
    <scope>NUCLEOTIDE SEQUENCE [LARGE SCALE GENOMIC DNA]</scope>
</reference>
<proteinExistence type="predicted"/>
<dbReference type="AlphaFoldDB" id="A0A1F5ZQD6"/>
<dbReference type="EMBL" id="MFJE01000021">
    <property type="protein sequence ID" value="OGG14327.1"/>
    <property type="molecule type" value="Genomic_DNA"/>
</dbReference>
<evidence type="ECO:0000313" key="1">
    <source>
        <dbReference type="EMBL" id="OGG14327.1"/>
    </source>
</evidence>
<organism evidence="1 2">
    <name type="scientific">Candidatus Gottesmanbacteria bacterium RIFCSPHIGHO2_01_FULL_39_10</name>
    <dbReference type="NCBI Taxonomy" id="1798375"/>
    <lineage>
        <taxon>Bacteria</taxon>
        <taxon>Candidatus Gottesmaniibacteriota</taxon>
    </lineage>
</organism>
<dbReference type="Proteomes" id="UP000177383">
    <property type="component" value="Unassembled WGS sequence"/>
</dbReference>